<dbReference type="Gene3D" id="3.30.70.1350">
    <property type="entry name" value="Cation efflux protein, cytoplasmic domain"/>
    <property type="match status" value="1"/>
</dbReference>
<sequence>MPDASINNRVIQDNVKVIDICYLQAMTEGPNRDQTSRLVLFITLWLSLFVLSVKVSAAWATQSLSLMGESLFTLLICFNTLVNLLMITTYDNSPDLSVYGHGKRETVITFVLIAFFGFAGGNLCLLSSQQLLTLIQGGTLTIPVRLSLPLVQLLGAVLAMSLGWSCLMVYQARVIRSPTLRFQAAQMLQDVGLTILVLGGLWGVSRGFLWLDPLLSSVLVLFAGANCWKVINWQLPLLVKQNPIDPEAIANIAHQVGGVTRCDQIQCRGVVGRFMYVEMHLVVHPEFSGVISLIAERIQGGIQERYGPVQAIFHIDDDLTESLRWNGSNRNPQINGKDDPDGE</sequence>
<dbReference type="STRING" id="1458985.BJP34_23370"/>
<dbReference type="Gene3D" id="1.20.1510.10">
    <property type="entry name" value="Cation efflux protein transmembrane domain"/>
    <property type="match status" value="1"/>
</dbReference>
<dbReference type="Pfam" id="PF01545">
    <property type="entry name" value="Cation_efflux"/>
    <property type="match status" value="1"/>
</dbReference>
<feature type="transmembrane region" description="Helical" evidence="7">
    <location>
        <begin position="66"/>
        <end position="86"/>
    </location>
</feature>
<feature type="transmembrane region" description="Helical" evidence="7">
    <location>
        <begin position="148"/>
        <end position="170"/>
    </location>
</feature>
<evidence type="ECO:0000256" key="2">
    <source>
        <dbReference type="ARBA" id="ARBA00008114"/>
    </source>
</evidence>
<evidence type="ECO:0000256" key="6">
    <source>
        <dbReference type="ARBA" id="ARBA00023136"/>
    </source>
</evidence>
<evidence type="ECO:0000259" key="9">
    <source>
        <dbReference type="Pfam" id="PF16916"/>
    </source>
</evidence>
<feature type="transmembrane region" description="Helical" evidence="7">
    <location>
        <begin position="38"/>
        <end position="60"/>
    </location>
</feature>
<dbReference type="GO" id="GO:0016020">
    <property type="term" value="C:membrane"/>
    <property type="evidence" value="ECO:0007669"/>
    <property type="project" value="UniProtKB-SubCell"/>
</dbReference>
<evidence type="ECO:0000259" key="8">
    <source>
        <dbReference type="Pfam" id="PF01545"/>
    </source>
</evidence>
<gene>
    <name evidence="10" type="ORF">BJP34_23370</name>
</gene>
<organism evidence="10 11">
    <name type="scientific">Moorena producens PAL-8-15-08-1</name>
    <dbReference type="NCBI Taxonomy" id="1458985"/>
    <lineage>
        <taxon>Bacteria</taxon>
        <taxon>Bacillati</taxon>
        <taxon>Cyanobacteriota</taxon>
        <taxon>Cyanophyceae</taxon>
        <taxon>Coleofasciculales</taxon>
        <taxon>Coleofasciculaceae</taxon>
        <taxon>Moorena</taxon>
    </lineage>
</organism>
<reference evidence="11" key="1">
    <citation type="submission" date="2016-10" db="EMBL/GenBank/DDBJ databases">
        <title>Comparative genomics uncovers the prolific and rare metabolic potential of the cyanobacterial genus Moorea.</title>
        <authorList>
            <person name="Leao T."/>
            <person name="Castelao G."/>
            <person name="Korobeynikov A."/>
            <person name="Monroe E.A."/>
            <person name="Podell S."/>
            <person name="Glukhov E."/>
            <person name="Allen E."/>
            <person name="Gerwick W.H."/>
            <person name="Gerwick L."/>
        </authorList>
    </citation>
    <scope>NUCLEOTIDE SEQUENCE [LARGE SCALE GENOMIC DNA]</scope>
    <source>
        <strain evidence="11">PAL-8-15-08-1</strain>
    </source>
</reference>
<feature type="domain" description="Cation efflux protein cytoplasmic" evidence="9">
    <location>
        <begin position="245"/>
        <end position="316"/>
    </location>
</feature>
<dbReference type="InterPro" id="IPR036837">
    <property type="entry name" value="Cation_efflux_CTD_sf"/>
</dbReference>
<protein>
    <submittedName>
        <fullName evidence="10">Cation transporter</fullName>
    </submittedName>
</protein>
<proteinExistence type="inferred from homology"/>
<dbReference type="PANTHER" id="PTHR43840:SF15">
    <property type="entry name" value="MITOCHONDRIAL METAL TRANSPORTER 1-RELATED"/>
    <property type="match status" value="1"/>
</dbReference>
<name>A0A1D8TWE9_9CYAN</name>
<dbReference type="InterPro" id="IPR058533">
    <property type="entry name" value="Cation_efflux_TM"/>
</dbReference>
<keyword evidence="5 7" id="KW-1133">Transmembrane helix</keyword>
<evidence type="ECO:0000256" key="1">
    <source>
        <dbReference type="ARBA" id="ARBA00004141"/>
    </source>
</evidence>
<evidence type="ECO:0000313" key="11">
    <source>
        <dbReference type="Proteomes" id="UP000177870"/>
    </source>
</evidence>
<keyword evidence="6 7" id="KW-0472">Membrane</keyword>
<dbReference type="KEGG" id="mpro:BJP34_23370"/>
<dbReference type="Proteomes" id="UP000177870">
    <property type="component" value="Chromosome"/>
</dbReference>
<dbReference type="InterPro" id="IPR027469">
    <property type="entry name" value="Cation_efflux_TMD_sf"/>
</dbReference>
<evidence type="ECO:0000313" key="10">
    <source>
        <dbReference type="EMBL" id="AOX01977.1"/>
    </source>
</evidence>
<dbReference type="SUPFAM" id="SSF161111">
    <property type="entry name" value="Cation efflux protein transmembrane domain-like"/>
    <property type="match status" value="1"/>
</dbReference>
<comment type="subcellular location">
    <subcellularLocation>
        <location evidence="1">Membrane</location>
        <topology evidence="1">Multi-pass membrane protein</topology>
    </subcellularLocation>
</comment>
<feature type="transmembrane region" description="Helical" evidence="7">
    <location>
        <begin position="191"/>
        <end position="208"/>
    </location>
</feature>
<dbReference type="SUPFAM" id="SSF160240">
    <property type="entry name" value="Cation efflux protein cytoplasmic domain-like"/>
    <property type="match status" value="1"/>
</dbReference>
<keyword evidence="4 7" id="KW-0812">Transmembrane</keyword>
<dbReference type="Pfam" id="PF16916">
    <property type="entry name" value="ZT_dimer"/>
    <property type="match status" value="1"/>
</dbReference>
<accession>A0A1D8TWE9</accession>
<dbReference type="InterPro" id="IPR027470">
    <property type="entry name" value="Cation_efflux_CTD"/>
</dbReference>
<evidence type="ECO:0000256" key="5">
    <source>
        <dbReference type="ARBA" id="ARBA00022989"/>
    </source>
</evidence>
<keyword evidence="3" id="KW-0813">Transport</keyword>
<evidence type="ECO:0000256" key="4">
    <source>
        <dbReference type="ARBA" id="ARBA00022692"/>
    </source>
</evidence>
<dbReference type="PANTHER" id="PTHR43840">
    <property type="entry name" value="MITOCHONDRIAL METAL TRANSPORTER 1-RELATED"/>
    <property type="match status" value="1"/>
</dbReference>
<evidence type="ECO:0000256" key="3">
    <source>
        <dbReference type="ARBA" id="ARBA00022448"/>
    </source>
</evidence>
<feature type="domain" description="Cation efflux protein transmembrane" evidence="8">
    <location>
        <begin position="40"/>
        <end position="231"/>
    </location>
</feature>
<dbReference type="OrthoDB" id="9806522at2"/>
<evidence type="ECO:0000256" key="7">
    <source>
        <dbReference type="SAM" id="Phobius"/>
    </source>
</evidence>
<comment type="similarity">
    <text evidence="2">Belongs to the cation diffusion facilitator (CDF) transporter (TC 2.A.4) family.</text>
</comment>
<dbReference type="EMBL" id="CP017599">
    <property type="protein sequence ID" value="AOX01977.1"/>
    <property type="molecule type" value="Genomic_DNA"/>
</dbReference>
<dbReference type="AlphaFoldDB" id="A0A1D8TWE9"/>
<dbReference type="InterPro" id="IPR050291">
    <property type="entry name" value="CDF_Transporter"/>
</dbReference>
<dbReference type="GO" id="GO:0008324">
    <property type="term" value="F:monoatomic cation transmembrane transporter activity"/>
    <property type="evidence" value="ECO:0007669"/>
    <property type="project" value="InterPro"/>
</dbReference>
<feature type="transmembrane region" description="Helical" evidence="7">
    <location>
        <begin position="107"/>
        <end position="128"/>
    </location>
</feature>